<dbReference type="AlphaFoldDB" id="A0A023FE47"/>
<name>A0A023FE47_AMBCJ</name>
<dbReference type="EMBL" id="GBBK01005428">
    <property type="protein sequence ID" value="JAC19054.1"/>
    <property type="molecule type" value="mRNA"/>
</dbReference>
<reference evidence="1" key="1">
    <citation type="submission" date="2014-03" db="EMBL/GenBank/DDBJ databases">
        <title>The sialotranscriptome of Amblyomma triste, Amblyomma parvum and Amblyomma cajennense ticks, uncovered by 454-based RNA-seq.</title>
        <authorList>
            <person name="Garcia G.R."/>
            <person name="Gardinassi L.G."/>
            <person name="Ribeiro J.M."/>
            <person name="Anatriello E."/>
            <person name="Ferreira B.R."/>
            <person name="Moreira H.N."/>
            <person name="Mafra C."/>
            <person name="Olegario M.M."/>
            <person name="Szabo P.J."/>
            <person name="Miranda-Santos I.K."/>
            <person name="Maruyama S.R."/>
        </authorList>
    </citation>
    <scope>NUCLEOTIDE SEQUENCE</scope>
    <source>
        <strain evidence="1">Uberlandia</strain>
        <tissue evidence="1">Salivary glands</tissue>
    </source>
</reference>
<proteinExistence type="evidence at transcript level"/>
<organism evidence="1">
    <name type="scientific">Amblyomma cajennense</name>
    <name type="common">Cayenne tick</name>
    <name type="synonym">Acarus cajennensis</name>
    <dbReference type="NCBI Taxonomy" id="34607"/>
    <lineage>
        <taxon>Eukaryota</taxon>
        <taxon>Metazoa</taxon>
        <taxon>Ecdysozoa</taxon>
        <taxon>Arthropoda</taxon>
        <taxon>Chelicerata</taxon>
        <taxon>Arachnida</taxon>
        <taxon>Acari</taxon>
        <taxon>Parasitiformes</taxon>
        <taxon>Ixodida</taxon>
        <taxon>Ixodoidea</taxon>
        <taxon>Ixodidae</taxon>
        <taxon>Amblyomminae</taxon>
        <taxon>Amblyomma</taxon>
    </lineage>
</organism>
<protein>
    <submittedName>
        <fullName evidence="1">Putative secreted protein</fullName>
    </submittedName>
</protein>
<sequence length="138" mass="14880">MQPAVVLLRGCVYCRNCAMIVSSILALLSGAVHSFFPSAEQATKETFRHSEQQGDKLVLLGSEHRGPPSRSSRTKLLDIVAGKTANVGSTAAMRVPTWSRLALPMTRASSFALKYAFTHSTRCITFSDGVQSDCLSGM</sequence>
<evidence type="ECO:0000313" key="1">
    <source>
        <dbReference type="EMBL" id="JAC19054.1"/>
    </source>
</evidence>
<accession>A0A023FE47</accession>